<sequence>MFLELFFKIYCNKLNEKSPRNNQVIGKIIFQIKKIFFKGIKSYIGGTDGQKQL</sequence>
<dbReference type="EMBL" id="GU474869">
    <property type="protein sequence ID" value="ADI17599.1"/>
    <property type="molecule type" value="Genomic_DNA"/>
</dbReference>
<protein>
    <submittedName>
        <fullName evidence="1">Uncharacterized protein</fullName>
    </submittedName>
</protein>
<organism evidence="1">
    <name type="scientific">uncultured delta proteobacterium HF0130_19C20</name>
    <dbReference type="NCBI Taxonomy" id="710828"/>
    <lineage>
        <taxon>Bacteria</taxon>
        <taxon>Deltaproteobacteria</taxon>
        <taxon>environmental samples</taxon>
    </lineage>
</organism>
<reference evidence="1" key="1">
    <citation type="journal article" date="2011" name="Environ. Microbiol.">
        <title>Time-series analyses of Monterey Bay coastal microbial picoplankton using a 'genome proxy' microarray.</title>
        <authorList>
            <person name="Rich V.I."/>
            <person name="Pham V.D."/>
            <person name="Eppley J."/>
            <person name="Shi Y."/>
            <person name="DeLong E.F."/>
        </authorList>
    </citation>
    <scope>NUCLEOTIDE SEQUENCE</scope>
</reference>
<name>E0XT58_9DELT</name>
<proteinExistence type="predicted"/>
<accession>E0XT58</accession>
<evidence type="ECO:0000313" key="1">
    <source>
        <dbReference type="EMBL" id="ADI17599.1"/>
    </source>
</evidence>
<dbReference type="AlphaFoldDB" id="E0XT58"/>